<reference evidence="1" key="1">
    <citation type="submission" date="2021-01" db="EMBL/GenBank/DDBJ databases">
        <authorList>
            <consortium name="Genoscope - CEA"/>
            <person name="William W."/>
        </authorList>
    </citation>
    <scope>NUCLEOTIDE SEQUENCE</scope>
</reference>
<organism evidence="1 2">
    <name type="scientific">Paramecium sonneborni</name>
    <dbReference type="NCBI Taxonomy" id="65129"/>
    <lineage>
        <taxon>Eukaryota</taxon>
        <taxon>Sar</taxon>
        <taxon>Alveolata</taxon>
        <taxon>Ciliophora</taxon>
        <taxon>Intramacronucleata</taxon>
        <taxon>Oligohymenophorea</taxon>
        <taxon>Peniculida</taxon>
        <taxon>Parameciidae</taxon>
        <taxon>Paramecium</taxon>
    </lineage>
</organism>
<accession>A0A8S1QMS0</accession>
<evidence type="ECO:0000313" key="2">
    <source>
        <dbReference type="Proteomes" id="UP000692954"/>
    </source>
</evidence>
<evidence type="ECO:0000313" key="1">
    <source>
        <dbReference type="EMBL" id="CAD8117033.1"/>
    </source>
</evidence>
<sequence>MNICHFKNQIDNANSMFDDESNQNKLVKTKLSIQKKVDM</sequence>
<dbReference type="AlphaFoldDB" id="A0A8S1QMS0"/>
<proteinExistence type="predicted"/>
<dbReference type="Proteomes" id="UP000692954">
    <property type="component" value="Unassembled WGS sequence"/>
</dbReference>
<keyword evidence="2" id="KW-1185">Reference proteome</keyword>
<name>A0A8S1QMS0_9CILI</name>
<protein>
    <submittedName>
        <fullName evidence="1">Uncharacterized protein</fullName>
    </submittedName>
</protein>
<comment type="caution">
    <text evidence="1">The sequence shown here is derived from an EMBL/GenBank/DDBJ whole genome shotgun (WGS) entry which is preliminary data.</text>
</comment>
<gene>
    <name evidence="1" type="ORF">PSON_ATCC_30995.1.T1120184</name>
</gene>
<dbReference type="EMBL" id="CAJJDN010000112">
    <property type="protein sequence ID" value="CAD8117033.1"/>
    <property type="molecule type" value="Genomic_DNA"/>
</dbReference>